<gene>
    <name evidence="4" type="primary">menG</name>
    <name evidence="6" type="ORF">SAMN04488548_1342600</name>
</gene>
<dbReference type="SUPFAM" id="SSF53335">
    <property type="entry name" value="S-adenosyl-L-methionine-dependent methyltransferases"/>
    <property type="match status" value="1"/>
</dbReference>
<dbReference type="PANTHER" id="PTHR43591">
    <property type="entry name" value="METHYLTRANSFERASE"/>
    <property type="match status" value="1"/>
</dbReference>
<keyword evidence="1 4" id="KW-0489">Methyltransferase</keyword>
<comment type="pathway">
    <text evidence="4">Quinol/quinone metabolism; menaquinone biosynthesis; menaquinol from 1,4-dihydroxy-2-naphthoate: step 2/2.</text>
</comment>
<dbReference type="PROSITE" id="PS01183">
    <property type="entry name" value="UBIE_1"/>
    <property type="match status" value="1"/>
</dbReference>
<evidence type="ECO:0000256" key="3">
    <source>
        <dbReference type="ARBA" id="ARBA00022691"/>
    </source>
</evidence>
<comment type="catalytic activity">
    <reaction evidence="4">
        <text>a 2-demethylmenaquinol + S-adenosyl-L-methionine = a menaquinol + S-adenosyl-L-homocysteine + H(+)</text>
        <dbReference type="Rhea" id="RHEA:42640"/>
        <dbReference type="Rhea" id="RHEA-COMP:9539"/>
        <dbReference type="Rhea" id="RHEA-COMP:9563"/>
        <dbReference type="ChEBI" id="CHEBI:15378"/>
        <dbReference type="ChEBI" id="CHEBI:18151"/>
        <dbReference type="ChEBI" id="CHEBI:55437"/>
        <dbReference type="ChEBI" id="CHEBI:57856"/>
        <dbReference type="ChEBI" id="CHEBI:59789"/>
        <dbReference type="EC" id="2.1.1.163"/>
    </reaction>
</comment>
<dbReference type="UniPathway" id="UPA00079">
    <property type="reaction ID" value="UER00169"/>
</dbReference>
<feature type="binding site" evidence="4">
    <location>
        <position position="128"/>
    </location>
    <ligand>
        <name>S-adenosyl-L-methionine</name>
        <dbReference type="ChEBI" id="CHEBI:59789"/>
    </ligand>
</feature>
<comment type="similarity">
    <text evidence="4">Belongs to the class I-like SAM-binding methyltransferase superfamily. MenG/UbiE family.</text>
</comment>
<dbReference type="Gene3D" id="3.40.50.150">
    <property type="entry name" value="Vaccinia Virus protein VP39"/>
    <property type="match status" value="1"/>
</dbReference>
<organism evidence="6 7">
    <name type="scientific">Gordonia westfalica</name>
    <dbReference type="NCBI Taxonomy" id="158898"/>
    <lineage>
        <taxon>Bacteria</taxon>
        <taxon>Bacillati</taxon>
        <taxon>Actinomycetota</taxon>
        <taxon>Actinomycetes</taxon>
        <taxon>Mycobacteriales</taxon>
        <taxon>Gordoniaceae</taxon>
        <taxon>Gordonia</taxon>
    </lineage>
</organism>
<dbReference type="CDD" id="cd02440">
    <property type="entry name" value="AdoMet_MTases"/>
    <property type="match status" value="1"/>
</dbReference>
<dbReference type="EC" id="2.1.1.163" evidence="4"/>
<dbReference type="HAMAP" id="MF_01813">
    <property type="entry name" value="MenG_UbiE_methyltr"/>
    <property type="match status" value="1"/>
</dbReference>
<dbReference type="EMBL" id="FNLM01000034">
    <property type="protein sequence ID" value="SDU60893.1"/>
    <property type="molecule type" value="Genomic_DNA"/>
</dbReference>
<protein>
    <recommendedName>
        <fullName evidence="4">Demethylmenaquinone methyltransferase</fullName>
        <ecNumber evidence="4">2.1.1.163</ecNumber>
    </recommendedName>
</protein>
<feature type="compositionally biased region" description="Basic and acidic residues" evidence="5">
    <location>
        <begin position="9"/>
        <end position="19"/>
    </location>
</feature>
<dbReference type="InterPro" id="IPR029063">
    <property type="entry name" value="SAM-dependent_MTases_sf"/>
</dbReference>
<dbReference type="Proteomes" id="UP000183180">
    <property type="component" value="Unassembled WGS sequence"/>
</dbReference>
<dbReference type="PROSITE" id="PS51608">
    <property type="entry name" value="SAM_MT_UBIE"/>
    <property type="match status" value="1"/>
</dbReference>
<evidence type="ECO:0000256" key="4">
    <source>
        <dbReference type="HAMAP-Rule" id="MF_01813"/>
    </source>
</evidence>
<feature type="binding site" evidence="4">
    <location>
        <position position="165"/>
    </location>
    <ligand>
        <name>S-adenosyl-L-methionine</name>
        <dbReference type="ChEBI" id="CHEBI:59789"/>
    </ligand>
</feature>
<name>A0A1H2JX79_9ACTN</name>
<evidence type="ECO:0000256" key="1">
    <source>
        <dbReference type="ARBA" id="ARBA00022603"/>
    </source>
</evidence>
<evidence type="ECO:0000256" key="2">
    <source>
        <dbReference type="ARBA" id="ARBA00022679"/>
    </source>
</evidence>
<evidence type="ECO:0000256" key="5">
    <source>
        <dbReference type="SAM" id="MobiDB-lite"/>
    </source>
</evidence>
<feature type="binding site" evidence="4">
    <location>
        <position position="110"/>
    </location>
    <ligand>
        <name>S-adenosyl-L-methionine</name>
        <dbReference type="ChEBI" id="CHEBI:59789"/>
    </ligand>
</feature>
<dbReference type="NCBIfam" id="TIGR01934">
    <property type="entry name" value="MenG_MenH_UbiE"/>
    <property type="match status" value="1"/>
</dbReference>
<keyword evidence="3 4" id="KW-0949">S-adenosyl-L-methionine</keyword>
<dbReference type="GO" id="GO:0009234">
    <property type="term" value="P:menaquinone biosynthetic process"/>
    <property type="evidence" value="ECO:0007669"/>
    <property type="project" value="UniProtKB-UniRule"/>
</dbReference>
<dbReference type="AlphaFoldDB" id="A0A1H2JX79"/>
<feature type="region of interest" description="Disordered" evidence="5">
    <location>
        <begin position="1"/>
        <end position="20"/>
    </location>
</feature>
<reference evidence="6 7" key="1">
    <citation type="submission" date="2016-10" db="EMBL/GenBank/DDBJ databases">
        <authorList>
            <person name="de Groot N.N."/>
        </authorList>
    </citation>
    <scope>NUCLEOTIDE SEQUENCE [LARGE SCALE GENOMIC DNA]</scope>
    <source>
        <strain evidence="6 7">DSM 44215</strain>
    </source>
</reference>
<dbReference type="InterPro" id="IPR023576">
    <property type="entry name" value="UbiE/COQ5_MeTrFase_CS"/>
</dbReference>
<dbReference type="Pfam" id="PF01209">
    <property type="entry name" value="Ubie_methyltran"/>
    <property type="match status" value="1"/>
</dbReference>
<proteinExistence type="inferred from homology"/>
<dbReference type="GO" id="GO:0032259">
    <property type="term" value="P:methylation"/>
    <property type="evidence" value="ECO:0007669"/>
    <property type="project" value="UniProtKB-KW"/>
</dbReference>
<dbReference type="InterPro" id="IPR004033">
    <property type="entry name" value="UbiE/COQ5_MeTrFase"/>
</dbReference>
<evidence type="ECO:0000313" key="7">
    <source>
        <dbReference type="Proteomes" id="UP000183180"/>
    </source>
</evidence>
<dbReference type="PANTHER" id="PTHR43591:SF24">
    <property type="entry name" value="2-METHOXY-6-POLYPRENYL-1,4-BENZOQUINOL METHYLASE, MITOCHONDRIAL"/>
    <property type="match status" value="1"/>
</dbReference>
<dbReference type="STRING" id="158898.SAMN04488548_1342600"/>
<accession>A0A1H2JX79</accession>
<dbReference type="NCBIfam" id="NF001241">
    <property type="entry name" value="PRK00216.1-2"/>
    <property type="match status" value="1"/>
</dbReference>
<sequence>MGLCSLDDDPLRPQRRDRPGVAGAAYLTTVATSARGSVTPMASTGANPPQRASLEKDPAEVAAMFDGVARRYDITNTVLSFGQDRGWRKKTRKALDLRPGDIVLDLAAGTAVSTVELASSGAHCVAADFSLGMLKAGAHRDVPKVAADALSLPFADNSFDAATISFGLRNVNDVPTALAELRRVLKPGGRLVICEFSTPTLKPFRTVYMEYLMKALPAVATKVSSSPAAYVYLAESIRAWPDQFALGDLIREAGFDRVRWQNMTGGIAAIHSARA</sequence>
<keyword evidence="4" id="KW-0474">Menaquinone biosynthesis</keyword>
<dbReference type="GO" id="GO:0043770">
    <property type="term" value="F:demethylmenaquinone methyltransferase activity"/>
    <property type="evidence" value="ECO:0007669"/>
    <property type="project" value="UniProtKB-UniRule"/>
</dbReference>
<comment type="function">
    <text evidence="4">Methyltransferase required for the conversion of demethylmenaquinol (DMKH2) to menaquinol (MKH2).</text>
</comment>
<dbReference type="PROSITE" id="PS01184">
    <property type="entry name" value="UBIE_2"/>
    <property type="match status" value="1"/>
</dbReference>
<evidence type="ECO:0000313" key="6">
    <source>
        <dbReference type="EMBL" id="SDU60893.1"/>
    </source>
</evidence>
<keyword evidence="2 4" id="KW-0808">Transferase</keyword>
<feature type="binding site" evidence="4">
    <location>
        <begin position="148"/>
        <end position="149"/>
    </location>
    <ligand>
        <name>S-adenosyl-L-methionine</name>
        <dbReference type="ChEBI" id="CHEBI:59789"/>
    </ligand>
</feature>